<name>C5KHL6_PERM5</name>
<gene>
    <name evidence="2" type="ORF">Pmar_PMAR003541</name>
</gene>
<proteinExistence type="predicted"/>
<accession>C5KHL6</accession>
<dbReference type="InParanoid" id="C5KHL6"/>
<dbReference type="RefSeq" id="XP_002784282.1">
    <property type="nucleotide sequence ID" value="XM_002784236.1"/>
</dbReference>
<reference evidence="2 3" key="1">
    <citation type="submission" date="2008-07" db="EMBL/GenBank/DDBJ databases">
        <authorList>
            <person name="El-Sayed N."/>
            <person name="Caler E."/>
            <person name="Inman J."/>
            <person name="Amedeo P."/>
            <person name="Hass B."/>
            <person name="Wortman J."/>
        </authorList>
    </citation>
    <scope>NUCLEOTIDE SEQUENCE [LARGE SCALE GENOMIC DNA]</scope>
    <source>
        <strain evidence="3">ATCC 50983 / TXsc</strain>
    </source>
</reference>
<dbReference type="Proteomes" id="UP000007800">
    <property type="component" value="Unassembled WGS sequence"/>
</dbReference>
<feature type="region of interest" description="Disordered" evidence="1">
    <location>
        <begin position="1"/>
        <end position="56"/>
    </location>
</feature>
<protein>
    <submittedName>
        <fullName evidence="2">Uncharacterized protein</fullName>
    </submittedName>
</protein>
<organism evidence="3">
    <name type="scientific">Perkinsus marinus (strain ATCC 50983 / TXsc)</name>
    <dbReference type="NCBI Taxonomy" id="423536"/>
    <lineage>
        <taxon>Eukaryota</taxon>
        <taxon>Sar</taxon>
        <taxon>Alveolata</taxon>
        <taxon>Perkinsozoa</taxon>
        <taxon>Perkinsea</taxon>
        <taxon>Perkinsida</taxon>
        <taxon>Perkinsidae</taxon>
        <taxon>Perkinsus</taxon>
    </lineage>
</organism>
<dbReference type="OrthoDB" id="10335157at2759"/>
<evidence type="ECO:0000313" key="3">
    <source>
        <dbReference type="Proteomes" id="UP000007800"/>
    </source>
</evidence>
<evidence type="ECO:0000313" key="2">
    <source>
        <dbReference type="EMBL" id="EER16078.1"/>
    </source>
</evidence>
<keyword evidence="3" id="KW-1185">Reference proteome</keyword>
<dbReference type="EMBL" id="GG673069">
    <property type="protein sequence ID" value="EER16078.1"/>
    <property type="molecule type" value="Genomic_DNA"/>
</dbReference>
<evidence type="ECO:0000256" key="1">
    <source>
        <dbReference type="SAM" id="MobiDB-lite"/>
    </source>
</evidence>
<dbReference type="AlphaFoldDB" id="C5KHL6"/>
<sequence>MSSSSSSPPLPPGNPLAALSVGKSFKPRTVDLTVEDEGVKGRRKHKKEKTRKHSRHRGEVTFNVGSFEFFADSIGSAFGNGKCFRPEVPPILKRLVNSGGRRDGLRDAPVRYYDKKATVVVNAASTDHWGPAAKGKCEMPGVDDAFLGMADPKAQEEEKEGGHDGDAVGDDRDLTVALGELETENRRLVQACRSHPERVENWMEFIHHQKKWMASLGIDKGSIEDKIRTILEDAVTSSPGTPRLWQLRLLDHPSPNRKQDQTLWTRAMREPAVASALASSCVQSFLDSGDAQGEDLGRDPEALLDALMRSGVLSSLTMEVVYDMLCRVALCDMDRAIMLFRGVVTRALFKKMSPLIGTPSAHYALVGQDIMNVNPGYLGICESIDAASPSTPDDIDVEHSLGVTLENFPESPVLGWVAKEFSLEVPRTPRQELSQADAHLVGRLARDLTKRDGMELVLRLVDILCGASMDSLQRFSCRHPYRLVFHGYFGDPEQLPIVSGYARLLAARCLAHALLACTADDIDESLLLRELIVAAEPSTGRAVVATSTASVRLWSAYAMTQTKEAPSVTEKCIASFPQCLPLKAGWAFHKLVNGSDLSGAVECIVDGSSNVAIASRLEELRDSLPSAERTDPPSIGLPSTFTATIWCIWLLGVAKNPGHPEKPLAEFWRLLPSPTASAVGDMSNRAMEVVCKWLIDAMRSISVPPMLMRDACLRASTMFPGRPELLPQDLPTRELWRLQPIGREAAASAALGVHSRALHATITSSYASAKLPTASLEVANVLQATDRASAERHCLAALGRLSMPHRGLWAIRVALIDSSVIDFEDKVVDVVCAMAEAGIEPRSDIVEWLAAIEGRDEG</sequence>
<dbReference type="GeneID" id="9061064"/>
<feature type="compositionally biased region" description="Basic residues" evidence="1">
    <location>
        <begin position="41"/>
        <end position="56"/>
    </location>
</feature>